<organism evidence="2 3">
    <name type="scientific">Streblomastix strix</name>
    <dbReference type="NCBI Taxonomy" id="222440"/>
    <lineage>
        <taxon>Eukaryota</taxon>
        <taxon>Metamonada</taxon>
        <taxon>Preaxostyla</taxon>
        <taxon>Oxymonadida</taxon>
        <taxon>Streblomastigidae</taxon>
        <taxon>Streblomastix</taxon>
    </lineage>
</organism>
<feature type="region of interest" description="Disordered" evidence="1">
    <location>
        <begin position="69"/>
        <end position="94"/>
    </location>
</feature>
<evidence type="ECO:0000313" key="3">
    <source>
        <dbReference type="Proteomes" id="UP000324800"/>
    </source>
</evidence>
<feature type="compositionally biased region" description="Polar residues" evidence="1">
    <location>
        <begin position="69"/>
        <end position="78"/>
    </location>
</feature>
<dbReference type="Proteomes" id="UP000324800">
    <property type="component" value="Unassembled WGS sequence"/>
</dbReference>
<comment type="caution">
    <text evidence="2">The sequence shown here is derived from an EMBL/GenBank/DDBJ whole genome shotgun (WGS) entry which is preliminary data.</text>
</comment>
<name>A0A5J4V752_9EUKA</name>
<gene>
    <name evidence="2" type="ORF">EZS28_026557</name>
</gene>
<evidence type="ECO:0000313" key="2">
    <source>
        <dbReference type="EMBL" id="KAA6377915.1"/>
    </source>
</evidence>
<protein>
    <submittedName>
        <fullName evidence="2">Uncharacterized protein</fullName>
    </submittedName>
</protein>
<dbReference type="EMBL" id="SNRW01009494">
    <property type="protein sequence ID" value="KAA6377915.1"/>
    <property type="molecule type" value="Genomic_DNA"/>
</dbReference>
<reference evidence="2 3" key="1">
    <citation type="submission" date="2019-03" db="EMBL/GenBank/DDBJ databases">
        <title>Single cell metagenomics reveals metabolic interactions within the superorganism composed of flagellate Streblomastix strix and complex community of Bacteroidetes bacteria on its surface.</title>
        <authorList>
            <person name="Treitli S.C."/>
            <person name="Kolisko M."/>
            <person name="Husnik F."/>
            <person name="Keeling P."/>
            <person name="Hampl V."/>
        </authorList>
    </citation>
    <scope>NUCLEOTIDE SEQUENCE [LARGE SCALE GENOMIC DNA]</scope>
    <source>
        <strain evidence="2">ST1C</strain>
    </source>
</reference>
<evidence type="ECO:0000256" key="1">
    <source>
        <dbReference type="SAM" id="MobiDB-lite"/>
    </source>
</evidence>
<accession>A0A5J4V752</accession>
<dbReference type="AlphaFoldDB" id="A0A5J4V752"/>
<proteinExistence type="predicted"/>
<sequence length="94" mass="10889">MTRTKISIEDVNRLLQLYDPNANMNMNDKQKRSNLSSILTKIGFYGQRSNVNAVEQAINAAVSRKTYMKQSKAATDTQNHVRKQFNQREQQRLT</sequence>